<dbReference type="Pfam" id="PF01729">
    <property type="entry name" value="QRPTase_C"/>
    <property type="match status" value="1"/>
</dbReference>
<comment type="caution">
    <text evidence="14">The sequence shown here is derived from an EMBL/GenBank/DDBJ whole genome shotgun (WGS) entry which is preliminary data.</text>
</comment>
<dbReference type="UniPathway" id="UPA00253">
    <property type="reaction ID" value="UER00331"/>
</dbReference>
<evidence type="ECO:0000256" key="6">
    <source>
        <dbReference type="ARBA" id="ARBA00022642"/>
    </source>
</evidence>
<dbReference type="InterPro" id="IPR004393">
    <property type="entry name" value="NadC"/>
</dbReference>
<gene>
    <name evidence="14" type="ORF">A45J_2280</name>
</gene>
<evidence type="ECO:0000256" key="7">
    <source>
        <dbReference type="ARBA" id="ARBA00022676"/>
    </source>
</evidence>
<dbReference type="InterPro" id="IPR013785">
    <property type="entry name" value="Aldolase_TIM"/>
</dbReference>
<dbReference type="EC" id="2.4.2.19" evidence="5"/>
<dbReference type="SUPFAM" id="SSF51690">
    <property type="entry name" value="Nicotinate/Quinolinate PRTase C-terminal domain-like"/>
    <property type="match status" value="1"/>
</dbReference>
<dbReference type="GO" id="GO:0005737">
    <property type="term" value="C:cytoplasm"/>
    <property type="evidence" value="ECO:0007669"/>
    <property type="project" value="TreeGrafter"/>
</dbReference>
<dbReference type="GO" id="GO:0034213">
    <property type="term" value="P:quinolinate catabolic process"/>
    <property type="evidence" value="ECO:0007669"/>
    <property type="project" value="TreeGrafter"/>
</dbReference>
<keyword evidence="8" id="KW-0808">Transferase</keyword>
<evidence type="ECO:0000256" key="10">
    <source>
        <dbReference type="ARBA" id="ARBA00047445"/>
    </source>
</evidence>
<keyword evidence="6" id="KW-0662">Pyridine nucleotide biosynthesis</keyword>
<dbReference type="AlphaFoldDB" id="A0A5J4L715"/>
<dbReference type="FunFam" id="3.20.20.70:FF:000030">
    <property type="entry name" value="Nicotinate-nucleotide pyrophosphorylase, carboxylating"/>
    <property type="match status" value="1"/>
</dbReference>
<evidence type="ECO:0000256" key="2">
    <source>
        <dbReference type="ARBA" id="ARBA00004893"/>
    </source>
</evidence>
<dbReference type="Pfam" id="PF02749">
    <property type="entry name" value="QRPTase_N"/>
    <property type="match status" value="1"/>
</dbReference>
<dbReference type="PANTHER" id="PTHR32179">
    <property type="entry name" value="NICOTINATE-NUCLEOTIDE PYROPHOSPHORYLASE [CARBOXYLATING]"/>
    <property type="match status" value="1"/>
</dbReference>
<dbReference type="InterPro" id="IPR022412">
    <property type="entry name" value="Quinolinate_PRibosylTrfase_N"/>
</dbReference>
<keyword evidence="7" id="KW-0328">Glycosyltransferase</keyword>
<dbReference type="PIRSF" id="PIRSF006250">
    <property type="entry name" value="NadC_ModD"/>
    <property type="match status" value="1"/>
</dbReference>
<evidence type="ECO:0000256" key="11">
    <source>
        <dbReference type="ARBA" id="ARBA00069173"/>
    </source>
</evidence>
<dbReference type="CDD" id="cd01572">
    <property type="entry name" value="QPRTase"/>
    <property type="match status" value="1"/>
</dbReference>
<dbReference type="NCBIfam" id="TIGR00078">
    <property type="entry name" value="nadC"/>
    <property type="match status" value="1"/>
</dbReference>
<dbReference type="GO" id="GO:0009435">
    <property type="term" value="P:NAD+ biosynthetic process"/>
    <property type="evidence" value="ECO:0007669"/>
    <property type="project" value="UniProtKB-UniPathway"/>
</dbReference>
<dbReference type="FunFam" id="3.90.1170.20:FF:000001">
    <property type="entry name" value="Nicotinate-nucleotide diphosphorylase (Carboxylating)"/>
    <property type="match status" value="1"/>
</dbReference>
<sequence>MNYSYLLKETIRIAIQEDIGHGDITSLLIIPDEKKVRANIIAKEDFILAGMPFVREVFNAIDPDIAIQISFDEGAYVKKGSIVAKISGRARSLLAGERISLNILQRISGIATMTNQFVKKIGGLSAKIADTRKTMPGMRIMEKYGVRIGGGVNHRFGLYDGILIKDNHIKIAGSIKKAIDLAKKGHHLLKIEIEVKNLDELKEALDAGVDVIMLDNMSILDMAKAVKIAKGKAIVEASGNVSMENVRSIAETGVDIISIGALTHSARAVDISMKIV</sequence>
<dbReference type="Gene3D" id="3.20.20.70">
    <property type="entry name" value="Aldolase class I"/>
    <property type="match status" value="1"/>
</dbReference>
<dbReference type="GO" id="GO:0004514">
    <property type="term" value="F:nicotinate-nucleotide diphosphorylase (carboxylating) activity"/>
    <property type="evidence" value="ECO:0007669"/>
    <property type="project" value="UniProtKB-EC"/>
</dbReference>
<evidence type="ECO:0000256" key="4">
    <source>
        <dbReference type="ARBA" id="ARBA00011218"/>
    </source>
</evidence>
<reference evidence="14" key="1">
    <citation type="submission" date="2019-10" db="EMBL/GenBank/DDBJ databases">
        <title>Metagenomic sequencing of thiosulfate-disproportionating enrichment culture.</title>
        <authorList>
            <person name="Umezawa K."/>
            <person name="Kojima H."/>
            <person name="Fukui M."/>
        </authorList>
    </citation>
    <scope>NUCLEOTIDE SEQUENCE</scope>
    <source>
        <strain evidence="14">45J</strain>
    </source>
</reference>
<comment type="similarity">
    <text evidence="3">Belongs to the NadC/ModD family.</text>
</comment>
<evidence type="ECO:0000259" key="13">
    <source>
        <dbReference type="Pfam" id="PF02749"/>
    </source>
</evidence>
<dbReference type="InterPro" id="IPR036068">
    <property type="entry name" value="Nicotinate_pribotase-like_C"/>
</dbReference>
<dbReference type="PANTHER" id="PTHR32179:SF3">
    <property type="entry name" value="NICOTINATE-NUCLEOTIDE PYROPHOSPHORYLASE [CARBOXYLATING]"/>
    <property type="match status" value="1"/>
</dbReference>
<comment type="function">
    <text evidence="1">Involved in the catabolism of quinolinic acid (QA).</text>
</comment>
<organism evidence="14">
    <name type="scientific">hot springs metagenome</name>
    <dbReference type="NCBI Taxonomy" id="433727"/>
    <lineage>
        <taxon>unclassified sequences</taxon>
        <taxon>metagenomes</taxon>
        <taxon>ecological metagenomes</taxon>
    </lineage>
</organism>
<evidence type="ECO:0000256" key="3">
    <source>
        <dbReference type="ARBA" id="ARBA00009400"/>
    </source>
</evidence>
<evidence type="ECO:0000313" key="14">
    <source>
        <dbReference type="EMBL" id="GER94517.1"/>
    </source>
</evidence>
<evidence type="ECO:0000256" key="5">
    <source>
        <dbReference type="ARBA" id="ARBA00011944"/>
    </source>
</evidence>
<name>A0A5J4L715_9ZZZZ</name>
<evidence type="ECO:0000256" key="9">
    <source>
        <dbReference type="ARBA" id="ARBA00033102"/>
    </source>
</evidence>
<evidence type="ECO:0000259" key="12">
    <source>
        <dbReference type="Pfam" id="PF01729"/>
    </source>
</evidence>
<dbReference type="InterPro" id="IPR002638">
    <property type="entry name" value="Quinolinate_PRibosylTrfase_C"/>
</dbReference>
<dbReference type="InterPro" id="IPR027277">
    <property type="entry name" value="NadC/ModD"/>
</dbReference>
<feature type="domain" description="Quinolinate phosphoribosyl transferase C-terminal" evidence="12">
    <location>
        <begin position="110"/>
        <end position="274"/>
    </location>
</feature>
<comment type="catalytic activity">
    <reaction evidence="10">
        <text>nicotinate beta-D-ribonucleotide + CO2 + diphosphate = quinolinate + 5-phospho-alpha-D-ribose 1-diphosphate + 2 H(+)</text>
        <dbReference type="Rhea" id="RHEA:12733"/>
        <dbReference type="ChEBI" id="CHEBI:15378"/>
        <dbReference type="ChEBI" id="CHEBI:16526"/>
        <dbReference type="ChEBI" id="CHEBI:29959"/>
        <dbReference type="ChEBI" id="CHEBI:33019"/>
        <dbReference type="ChEBI" id="CHEBI:57502"/>
        <dbReference type="ChEBI" id="CHEBI:58017"/>
        <dbReference type="EC" id="2.4.2.19"/>
    </reaction>
</comment>
<feature type="domain" description="Quinolinate phosphoribosyl transferase N-terminal" evidence="13">
    <location>
        <begin position="23"/>
        <end position="108"/>
    </location>
</feature>
<evidence type="ECO:0000256" key="8">
    <source>
        <dbReference type="ARBA" id="ARBA00022679"/>
    </source>
</evidence>
<dbReference type="SUPFAM" id="SSF54675">
    <property type="entry name" value="Nicotinate/Quinolinate PRTase N-terminal domain-like"/>
    <property type="match status" value="1"/>
</dbReference>
<proteinExistence type="inferred from homology"/>
<accession>A0A5J4L715</accession>
<protein>
    <recommendedName>
        <fullName evidence="11">Probable nicotinate-nucleotide pyrophosphorylase [carboxylating]</fullName>
        <ecNumber evidence="5">2.4.2.19</ecNumber>
    </recommendedName>
    <alternativeName>
        <fullName evidence="9">Quinolinate phosphoribosyltransferase [decarboxylating]</fullName>
    </alternativeName>
</protein>
<dbReference type="InterPro" id="IPR037128">
    <property type="entry name" value="Quinolinate_PRibosylTase_N_sf"/>
</dbReference>
<comment type="pathway">
    <text evidence="2">Cofactor biosynthesis; NAD(+) biosynthesis; nicotinate D-ribonucleotide from quinolinate: step 1/1.</text>
</comment>
<comment type="subunit">
    <text evidence="4">Hexamer formed by 3 homodimers.</text>
</comment>
<dbReference type="Gene3D" id="3.90.1170.20">
    <property type="entry name" value="Quinolinate phosphoribosyl transferase, N-terminal domain"/>
    <property type="match status" value="1"/>
</dbReference>
<dbReference type="EMBL" id="BLAB01000001">
    <property type="protein sequence ID" value="GER94517.1"/>
    <property type="molecule type" value="Genomic_DNA"/>
</dbReference>
<evidence type="ECO:0000256" key="1">
    <source>
        <dbReference type="ARBA" id="ARBA00003237"/>
    </source>
</evidence>